<evidence type="ECO:0000256" key="11">
    <source>
        <dbReference type="ARBA" id="ARBA00023159"/>
    </source>
</evidence>
<evidence type="ECO:0000259" key="14">
    <source>
        <dbReference type="PROSITE" id="PS01124"/>
    </source>
</evidence>
<dbReference type="InterPro" id="IPR011257">
    <property type="entry name" value="DNA_glycosylase"/>
</dbReference>
<keyword evidence="8" id="KW-0862">Zinc</keyword>
<organism evidence="15 16">
    <name type="scientific">Aeromicrobium alkaliterrae</name>
    <dbReference type="NCBI Taxonomy" id="302168"/>
    <lineage>
        <taxon>Bacteria</taxon>
        <taxon>Bacillati</taxon>
        <taxon>Actinomycetota</taxon>
        <taxon>Actinomycetes</taxon>
        <taxon>Propionibacteriales</taxon>
        <taxon>Nocardioidaceae</taxon>
        <taxon>Aeromicrobium</taxon>
    </lineage>
</organism>
<dbReference type="PROSITE" id="PS01124">
    <property type="entry name" value="HTH_ARAC_FAMILY_2"/>
    <property type="match status" value="1"/>
</dbReference>
<dbReference type="PROSITE" id="PS00041">
    <property type="entry name" value="HTH_ARAC_FAMILY_1"/>
    <property type="match status" value="1"/>
</dbReference>
<dbReference type="Pfam" id="PF06029">
    <property type="entry name" value="AlkA_N"/>
    <property type="match status" value="1"/>
</dbReference>
<dbReference type="CDD" id="cd00056">
    <property type="entry name" value="ENDO3c"/>
    <property type="match status" value="1"/>
</dbReference>
<name>A0ABN2JRM4_9ACTN</name>
<dbReference type="Pfam" id="PF02805">
    <property type="entry name" value="Ada_Zn_binding"/>
    <property type="match status" value="1"/>
</dbReference>
<dbReference type="SMART" id="SM00478">
    <property type="entry name" value="ENDO3c"/>
    <property type="match status" value="1"/>
</dbReference>
<keyword evidence="10" id="KW-0238">DNA-binding</keyword>
<evidence type="ECO:0000256" key="12">
    <source>
        <dbReference type="ARBA" id="ARBA00023163"/>
    </source>
</evidence>
<dbReference type="SUPFAM" id="SSF57884">
    <property type="entry name" value="Ada DNA repair protein, N-terminal domain (N-Ada 10)"/>
    <property type="match status" value="1"/>
</dbReference>
<dbReference type="EC" id="3.2.2.21" evidence="3"/>
<dbReference type="InterPro" id="IPR003265">
    <property type="entry name" value="HhH-GPD_domain"/>
</dbReference>
<evidence type="ECO:0000256" key="9">
    <source>
        <dbReference type="ARBA" id="ARBA00023015"/>
    </source>
</evidence>
<dbReference type="InterPro" id="IPR051912">
    <property type="entry name" value="Alkylbase_DNA_Glycosylase/TA"/>
</dbReference>
<keyword evidence="12" id="KW-0804">Transcription</keyword>
<dbReference type="Proteomes" id="UP001501057">
    <property type="component" value="Unassembled WGS sequence"/>
</dbReference>
<comment type="caution">
    <text evidence="15">The sequence shown here is derived from an EMBL/GenBank/DDBJ whole genome shotgun (WGS) entry which is preliminary data.</text>
</comment>
<feature type="domain" description="HTH araC/xylS-type" evidence="14">
    <location>
        <begin position="95"/>
        <end position="193"/>
    </location>
</feature>
<evidence type="ECO:0000256" key="1">
    <source>
        <dbReference type="ARBA" id="ARBA00000086"/>
    </source>
</evidence>
<keyword evidence="5" id="KW-0808">Transferase</keyword>
<evidence type="ECO:0000313" key="15">
    <source>
        <dbReference type="EMBL" id="GAA1736455.1"/>
    </source>
</evidence>
<protein>
    <recommendedName>
        <fullName evidence="3">DNA-3-methyladenine glycosylase II</fullName>
        <ecNumber evidence="3">3.2.2.21</ecNumber>
    </recommendedName>
</protein>
<dbReference type="SUPFAM" id="SSF48150">
    <property type="entry name" value="DNA-glycosylase"/>
    <property type="match status" value="1"/>
</dbReference>
<keyword evidence="16" id="KW-1185">Reference proteome</keyword>
<evidence type="ECO:0000256" key="6">
    <source>
        <dbReference type="ARBA" id="ARBA00022723"/>
    </source>
</evidence>
<comment type="cofactor">
    <cofactor evidence="2">
        <name>Zn(2+)</name>
        <dbReference type="ChEBI" id="CHEBI:29105"/>
    </cofactor>
</comment>
<dbReference type="Gene3D" id="3.30.310.20">
    <property type="entry name" value="DNA-3-methyladenine glycosylase AlkA, N-terminal domain"/>
    <property type="match status" value="1"/>
</dbReference>
<dbReference type="Gene3D" id="3.40.10.10">
    <property type="entry name" value="DNA Methylphosphotriester Repair Domain"/>
    <property type="match status" value="1"/>
</dbReference>
<keyword evidence="6" id="KW-0479">Metal-binding</keyword>
<dbReference type="InterPro" id="IPR023170">
    <property type="entry name" value="HhH_base_excis_C"/>
</dbReference>
<evidence type="ECO:0000256" key="4">
    <source>
        <dbReference type="ARBA" id="ARBA00022603"/>
    </source>
</evidence>
<dbReference type="InterPro" id="IPR035451">
    <property type="entry name" value="Ada-like_dom_sf"/>
</dbReference>
<dbReference type="RefSeq" id="WP_344199766.1">
    <property type="nucleotide sequence ID" value="NZ_BAAAME010000004.1"/>
</dbReference>
<sequence>MTPAATQETDPLHEQRYRAVRSRDARFDGVFFTAVRTTGIYCRPSCPAVTPRSENVVFYRSSAAAHGAGFRACRRCRPDTVPGSPEWDHRADAVGRAVRLIRDGVVERDGVEGLAERLGYSSRQVHRMLTAELGVGPLALARGARAHTARILVETTALSMADVAHAAGFASVRQFNDTIREVYDTTPSALRARRTPGTAGGHLTLRLAVRRPFDGAGILQFLDDHAVPGLEAVRGGTYARLVRLPHGVGVVELTPADDHVVARLELADLRDTAVAVERARRLLDLDADPVAIDEVLAADPELADLVAEVPGMRLPGGFDGVEVAVRTVVGQQVSVAGARTVLGRLVAQEGDAVDLALASEHGLTRLFPSAEALAGLDPETLPMPRSRGRAVATLAAAVVAGDLDLSAGADRAATRAALVALPGIGPWTADYVLMRGLGDPDVLLSSDLVLRRELERRHVTAADAARWAPWRSYAGMHLWRAATRPERMPA</sequence>
<dbReference type="Gene3D" id="1.10.1670.10">
    <property type="entry name" value="Helix-hairpin-Helix base-excision DNA repair enzymes (C-terminal)"/>
    <property type="match status" value="1"/>
</dbReference>
<dbReference type="SUPFAM" id="SSF46689">
    <property type="entry name" value="Homeodomain-like"/>
    <property type="match status" value="1"/>
</dbReference>
<dbReference type="InterPro" id="IPR009057">
    <property type="entry name" value="Homeodomain-like_sf"/>
</dbReference>
<comment type="catalytic activity">
    <reaction evidence="1">
        <text>Hydrolysis of alkylated DNA, releasing 3-methyladenine, 3-methylguanine, 7-methylguanine and 7-methyladenine.</text>
        <dbReference type="EC" id="3.2.2.21"/>
    </reaction>
</comment>
<gene>
    <name evidence="15" type="ORF">GCM10009710_15940</name>
</gene>
<evidence type="ECO:0000313" key="16">
    <source>
        <dbReference type="Proteomes" id="UP001501057"/>
    </source>
</evidence>
<dbReference type="InterPro" id="IPR004026">
    <property type="entry name" value="Ada_DNA_repair_Zn-bd"/>
</dbReference>
<accession>A0ABN2JRM4</accession>
<dbReference type="InterPro" id="IPR018062">
    <property type="entry name" value="HTH_AraC-typ_CS"/>
</dbReference>
<dbReference type="PANTHER" id="PTHR43003:SF13">
    <property type="entry name" value="DNA-3-METHYLADENINE GLYCOSYLASE 2"/>
    <property type="match status" value="1"/>
</dbReference>
<evidence type="ECO:0000256" key="7">
    <source>
        <dbReference type="ARBA" id="ARBA00022763"/>
    </source>
</evidence>
<keyword evidence="9" id="KW-0805">Transcription regulation</keyword>
<dbReference type="SMART" id="SM00342">
    <property type="entry name" value="HTH_ARAC"/>
    <property type="match status" value="1"/>
</dbReference>
<dbReference type="InterPro" id="IPR018060">
    <property type="entry name" value="HTH_AraC"/>
</dbReference>
<evidence type="ECO:0000256" key="13">
    <source>
        <dbReference type="ARBA" id="ARBA00023204"/>
    </source>
</evidence>
<reference evidence="15 16" key="1">
    <citation type="journal article" date="2019" name="Int. J. Syst. Evol. Microbiol.">
        <title>The Global Catalogue of Microorganisms (GCM) 10K type strain sequencing project: providing services to taxonomists for standard genome sequencing and annotation.</title>
        <authorList>
            <consortium name="The Broad Institute Genomics Platform"/>
            <consortium name="The Broad Institute Genome Sequencing Center for Infectious Disease"/>
            <person name="Wu L."/>
            <person name="Ma J."/>
        </authorList>
    </citation>
    <scope>NUCLEOTIDE SEQUENCE [LARGE SCALE GENOMIC DNA]</scope>
    <source>
        <strain evidence="15 16">JCM 13518</strain>
    </source>
</reference>
<evidence type="ECO:0000256" key="8">
    <source>
        <dbReference type="ARBA" id="ARBA00022833"/>
    </source>
</evidence>
<dbReference type="SMART" id="SM01009">
    <property type="entry name" value="AlkA_N"/>
    <property type="match status" value="1"/>
</dbReference>
<keyword evidence="4" id="KW-0489">Methyltransferase</keyword>
<dbReference type="EMBL" id="BAAAME010000004">
    <property type="protein sequence ID" value="GAA1736455.1"/>
    <property type="molecule type" value="Genomic_DNA"/>
</dbReference>
<evidence type="ECO:0000256" key="2">
    <source>
        <dbReference type="ARBA" id="ARBA00001947"/>
    </source>
</evidence>
<keyword evidence="13" id="KW-0234">DNA repair</keyword>
<evidence type="ECO:0000256" key="5">
    <source>
        <dbReference type="ARBA" id="ARBA00022679"/>
    </source>
</evidence>
<keyword evidence="11" id="KW-0010">Activator</keyword>
<dbReference type="SUPFAM" id="SSF55945">
    <property type="entry name" value="TATA-box binding protein-like"/>
    <property type="match status" value="1"/>
</dbReference>
<dbReference type="Pfam" id="PF12833">
    <property type="entry name" value="HTH_18"/>
    <property type="match status" value="1"/>
</dbReference>
<evidence type="ECO:0000256" key="10">
    <source>
        <dbReference type="ARBA" id="ARBA00023125"/>
    </source>
</evidence>
<evidence type="ECO:0000256" key="3">
    <source>
        <dbReference type="ARBA" id="ARBA00012000"/>
    </source>
</evidence>
<proteinExistence type="predicted"/>
<dbReference type="PANTHER" id="PTHR43003">
    <property type="entry name" value="DNA-3-METHYLADENINE GLYCOSYLASE"/>
    <property type="match status" value="1"/>
</dbReference>
<dbReference type="Gene3D" id="1.10.340.30">
    <property type="entry name" value="Hypothetical protein, domain 2"/>
    <property type="match status" value="1"/>
</dbReference>
<dbReference type="InterPro" id="IPR037046">
    <property type="entry name" value="AlkA_N_sf"/>
</dbReference>
<dbReference type="Gene3D" id="1.10.10.60">
    <property type="entry name" value="Homeodomain-like"/>
    <property type="match status" value="1"/>
</dbReference>
<dbReference type="InterPro" id="IPR010316">
    <property type="entry name" value="AlkA_N"/>
</dbReference>
<keyword evidence="7" id="KW-0227">DNA damage</keyword>